<dbReference type="AlphaFoldDB" id="A0A364Y758"/>
<evidence type="ECO:0000256" key="5">
    <source>
        <dbReference type="ARBA" id="ARBA00022801"/>
    </source>
</evidence>
<dbReference type="SUPFAM" id="SSF51306">
    <property type="entry name" value="LexA/Signal peptidase"/>
    <property type="match status" value="1"/>
</dbReference>
<dbReference type="FunFam" id="2.10.109.10:FF:000001">
    <property type="entry name" value="LexA repressor"/>
    <property type="match status" value="1"/>
</dbReference>
<keyword evidence="5 12" id="KW-0378">Hydrolase</keyword>
<dbReference type="OrthoDB" id="9787787at2"/>
<dbReference type="RefSeq" id="WP_112745799.1">
    <property type="nucleotide sequence ID" value="NZ_QMFY01000002.1"/>
</dbReference>
<evidence type="ECO:0000256" key="9">
    <source>
        <dbReference type="ARBA" id="ARBA00023163"/>
    </source>
</evidence>
<keyword evidence="11" id="KW-0742">SOS response</keyword>
<dbReference type="InterPro" id="IPR050077">
    <property type="entry name" value="LexA_repressor"/>
</dbReference>
<keyword evidence="6 12" id="KW-0068">Autocatalytic cleavage</keyword>
<keyword evidence="3" id="KW-0235">DNA replication</keyword>
<dbReference type="GO" id="GO:0009432">
    <property type="term" value="P:SOS response"/>
    <property type="evidence" value="ECO:0007669"/>
    <property type="project" value="UniProtKB-KW"/>
</dbReference>
<evidence type="ECO:0000313" key="15">
    <source>
        <dbReference type="Proteomes" id="UP000251889"/>
    </source>
</evidence>
<dbReference type="GO" id="GO:0006260">
    <property type="term" value="P:DNA replication"/>
    <property type="evidence" value="ECO:0007669"/>
    <property type="project" value="UniProtKB-KW"/>
</dbReference>
<evidence type="ECO:0000256" key="4">
    <source>
        <dbReference type="ARBA" id="ARBA00022763"/>
    </source>
</evidence>
<dbReference type="GO" id="GO:0045892">
    <property type="term" value="P:negative regulation of DNA-templated transcription"/>
    <property type="evidence" value="ECO:0007669"/>
    <property type="project" value="InterPro"/>
</dbReference>
<keyword evidence="10" id="KW-0234">DNA repair</keyword>
<dbReference type="EMBL" id="QMFY01000002">
    <property type="protein sequence ID" value="RAW01974.1"/>
    <property type="molecule type" value="Genomic_DNA"/>
</dbReference>
<dbReference type="GO" id="GO:0004252">
    <property type="term" value="F:serine-type endopeptidase activity"/>
    <property type="evidence" value="ECO:0007669"/>
    <property type="project" value="UniProtKB-EC"/>
</dbReference>
<dbReference type="GO" id="GO:0003677">
    <property type="term" value="F:DNA binding"/>
    <property type="evidence" value="ECO:0007669"/>
    <property type="project" value="UniProtKB-KW"/>
</dbReference>
<dbReference type="InterPro" id="IPR036390">
    <property type="entry name" value="WH_DNA-bd_sf"/>
</dbReference>
<comment type="caution">
    <text evidence="14">The sequence shown here is derived from an EMBL/GenBank/DDBJ whole genome shotgun (WGS) entry which is preliminary data.</text>
</comment>
<dbReference type="SUPFAM" id="SSF46785">
    <property type="entry name" value="Winged helix' DNA-binding domain"/>
    <property type="match status" value="1"/>
</dbReference>
<keyword evidence="7" id="KW-0805">Transcription regulation</keyword>
<evidence type="ECO:0000256" key="11">
    <source>
        <dbReference type="ARBA" id="ARBA00023236"/>
    </source>
</evidence>
<dbReference type="PRINTS" id="PR00726">
    <property type="entry name" value="LEXASERPTASE"/>
</dbReference>
<sequence length="208" mass="22930">MSENQLSGKAREALRHIRNSVMHTGKVLSVRDLMGLMEYKSPRSALLLMQELEQGGFLRKRLDGSYSMLKDIRNSEDSVQTINVPLVGTVTCGAPILAQENIEAMIPVSTALAKPGSKYFMLRAKGDSMNEAGINDRDLILVRQQNTAENGQTVVALIDDEATVKEFNRNGNFVTLTPRSSNKKHQPIIVTDELKVQGLVIATIPIPE</sequence>
<proteinExistence type="inferred from homology"/>
<keyword evidence="4" id="KW-0227">DNA damage</keyword>
<evidence type="ECO:0000313" key="14">
    <source>
        <dbReference type="EMBL" id="RAW01974.1"/>
    </source>
</evidence>
<dbReference type="Proteomes" id="UP000251889">
    <property type="component" value="Unassembled WGS sequence"/>
</dbReference>
<keyword evidence="9" id="KW-0804">Transcription</keyword>
<keyword evidence="15" id="KW-1185">Reference proteome</keyword>
<evidence type="ECO:0000256" key="7">
    <source>
        <dbReference type="ARBA" id="ARBA00023015"/>
    </source>
</evidence>
<dbReference type="NCBIfam" id="TIGR00498">
    <property type="entry name" value="lexA"/>
    <property type="match status" value="1"/>
</dbReference>
<dbReference type="EC" id="3.4.21.88" evidence="14"/>
<dbReference type="PANTHER" id="PTHR33516:SF2">
    <property type="entry name" value="LEXA REPRESSOR-RELATED"/>
    <property type="match status" value="1"/>
</dbReference>
<organism evidence="14 15">
    <name type="scientific">Pseudochryseolinea flava</name>
    <dbReference type="NCBI Taxonomy" id="2059302"/>
    <lineage>
        <taxon>Bacteria</taxon>
        <taxon>Pseudomonadati</taxon>
        <taxon>Bacteroidota</taxon>
        <taxon>Cytophagia</taxon>
        <taxon>Cytophagales</taxon>
        <taxon>Fulvivirgaceae</taxon>
        <taxon>Pseudochryseolinea</taxon>
    </lineage>
</organism>
<evidence type="ECO:0000256" key="6">
    <source>
        <dbReference type="ARBA" id="ARBA00022813"/>
    </source>
</evidence>
<evidence type="ECO:0000256" key="12">
    <source>
        <dbReference type="RuleBase" id="RU003991"/>
    </source>
</evidence>
<evidence type="ECO:0000256" key="1">
    <source>
        <dbReference type="ARBA" id="ARBA00007484"/>
    </source>
</evidence>
<feature type="domain" description="Peptidase S24/S26A/S26B/S26C" evidence="13">
    <location>
        <begin position="85"/>
        <end position="201"/>
    </location>
</feature>
<keyword evidence="2" id="KW-0678">Repressor</keyword>
<dbReference type="InterPro" id="IPR006197">
    <property type="entry name" value="Peptidase_S24_LexA"/>
</dbReference>
<dbReference type="PANTHER" id="PTHR33516">
    <property type="entry name" value="LEXA REPRESSOR"/>
    <property type="match status" value="1"/>
</dbReference>
<evidence type="ECO:0000256" key="2">
    <source>
        <dbReference type="ARBA" id="ARBA00022491"/>
    </source>
</evidence>
<dbReference type="GO" id="GO:0006281">
    <property type="term" value="P:DNA repair"/>
    <property type="evidence" value="ECO:0007669"/>
    <property type="project" value="UniProtKB-KW"/>
</dbReference>
<evidence type="ECO:0000256" key="8">
    <source>
        <dbReference type="ARBA" id="ARBA00023125"/>
    </source>
</evidence>
<evidence type="ECO:0000256" key="3">
    <source>
        <dbReference type="ARBA" id="ARBA00022705"/>
    </source>
</evidence>
<keyword evidence="8" id="KW-0238">DNA-binding</keyword>
<evidence type="ECO:0000256" key="10">
    <source>
        <dbReference type="ARBA" id="ARBA00023204"/>
    </source>
</evidence>
<dbReference type="Pfam" id="PF00717">
    <property type="entry name" value="Peptidase_S24"/>
    <property type="match status" value="1"/>
</dbReference>
<dbReference type="CDD" id="cd06529">
    <property type="entry name" value="S24_LexA-like"/>
    <property type="match status" value="1"/>
</dbReference>
<name>A0A364Y758_9BACT</name>
<dbReference type="InterPro" id="IPR015927">
    <property type="entry name" value="Peptidase_S24_S26A/B/C"/>
</dbReference>
<gene>
    <name evidence="14" type="primary">lexA</name>
    <name evidence="14" type="ORF">DQQ10_05290</name>
</gene>
<protein>
    <submittedName>
        <fullName evidence="14">Repressor LexA</fullName>
        <ecNumber evidence="14">3.4.21.88</ecNumber>
    </submittedName>
</protein>
<evidence type="ECO:0000259" key="13">
    <source>
        <dbReference type="Pfam" id="PF00717"/>
    </source>
</evidence>
<comment type="similarity">
    <text evidence="1 12">Belongs to the peptidase S24 family.</text>
</comment>
<dbReference type="Gene3D" id="2.10.109.10">
    <property type="entry name" value="Umud Fragment, subunit A"/>
    <property type="match status" value="1"/>
</dbReference>
<dbReference type="InterPro" id="IPR036286">
    <property type="entry name" value="LexA/Signal_pep-like_sf"/>
</dbReference>
<reference evidence="14 15" key="1">
    <citation type="submission" date="2018-06" db="EMBL/GenBank/DDBJ databases">
        <title>Chryseolinea flavus sp. nov., a member of the phylum Bacteroidetes isolated from soil.</title>
        <authorList>
            <person name="Li Y."/>
            <person name="Wang J."/>
        </authorList>
    </citation>
    <scope>NUCLEOTIDE SEQUENCE [LARGE SCALE GENOMIC DNA]</scope>
    <source>
        <strain evidence="14 15">SDU1-6</strain>
    </source>
</reference>
<dbReference type="InterPro" id="IPR039418">
    <property type="entry name" value="LexA-like"/>
</dbReference>
<accession>A0A364Y758</accession>
<dbReference type="InterPro" id="IPR006200">
    <property type="entry name" value="LexA"/>
</dbReference>